<dbReference type="InterPro" id="IPR011009">
    <property type="entry name" value="Kinase-like_dom_sf"/>
</dbReference>
<dbReference type="Gene3D" id="3.90.1200.10">
    <property type="match status" value="1"/>
</dbReference>
<sequence length="326" mass="36315">MPAMAPRVVIALQFVDARYILSCKIGTGAMTETLTKELAVTKALELSFWKAPSDAEILVGGITNFNVKVTDEGHTYVVRLGHDITEHGVMRFNELSACRAAHAAGIGPAVRYYEEGALVQDYIDAVPLSAGEIQDRHTLASIAQVLIQVHTEASRLIRGPVLAFWVFHILRDYAETLRLMDSAHVGKLNDLMQRAERLESAVGPVELALCHNDLLPANILSEKGRIWLVDWEYAGMNSPLFDLGGLATNANLSEELQKFLLEVYYDAPVSDDLWARYNAMKCASLLRESMWSMVSEQTSQIQFDYASYTAENLLQFEQAYAELALR</sequence>
<dbReference type="SUPFAM" id="SSF56112">
    <property type="entry name" value="Protein kinase-like (PK-like)"/>
    <property type="match status" value="1"/>
</dbReference>
<keyword evidence="1" id="KW-0418">Kinase</keyword>
<dbReference type="EMBL" id="BMXE01000001">
    <property type="protein sequence ID" value="GHB17107.1"/>
    <property type="molecule type" value="Genomic_DNA"/>
</dbReference>
<dbReference type="PANTHER" id="PTHR22603">
    <property type="entry name" value="CHOLINE/ETHANOALAMINE KINASE"/>
    <property type="match status" value="1"/>
</dbReference>
<evidence type="ECO:0000313" key="1">
    <source>
        <dbReference type="EMBL" id="GHB17107.1"/>
    </source>
</evidence>
<gene>
    <name evidence="1" type="ORF">GCM10007094_00650</name>
</gene>
<keyword evidence="2" id="KW-1185">Reference proteome</keyword>
<dbReference type="Proteomes" id="UP000637980">
    <property type="component" value="Unassembled WGS sequence"/>
</dbReference>
<name>A0ABQ3DYX1_9HYPH</name>
<dbReference type="GO" id="GO:0016301">
    <property type="term" value="F:kinase activity"/>
    <property type="evidence" value="ECO:0007669"/>
    <property type="project" value="UniProtKB-KW"/>
</dbReference>
<comment type="caution">
    <text evidence="1">The sequence shown here is derived from an EMBL/GenBank/DDBJ whole genome shotgun (WGS) entry which is preliminary data.</text>
</comment>
<keyword evidence="1" id="KW-0808">Transferase</keyword>
<evidence type="ECO:0000313" key="2">
    <source>
        <dbReference type="Proteomes" id="UP000637980"/>
    </source>
</evidence>
<protein>
    <submittedName>
        <fullName evidence="1">Choline kinase</fullName>
    </submittedName>
</protein>
<organism evidence="1 2">
    <name type="scientific">Pseudovibrio japonicus</name>
    <dbReference type="NCBI Taxonomy" id="366534"/>
    <lineage>
        <taxon>Bacteria</taxon>
        <taxon>Pseudomonadati</taxon>
        <taxon>Pseudomonadota</taxon>
        <taxon>Alphaproteobacteria</taxon>
        <taxon>Hyphomicrobiales</taxon>
        <taxon>Stappiaceae</taxon>
        <taxon>Pseudovibrio</taxon>
    </lineage>
</organism>
<proteinExistence type="predicted"/>
<dbReference type="PANTHER" id="PTHR22603:SF66">
    <property type="entry name" value="ETHANOLAMINE KINASE"/>
    <property type="match status" value="1"/>
</dbReference>
<dbReference type="Gene3D" id="3.30.200.20">
    <property type="entry name" value="Phosphorylase Kinase, domain 1"/>
    <property type="match status" value="1"/>
</dbReference>
<dbReference type="Pfam" id="PF01633">
    <property type="entry name" value="Choline_kinase"/>
    <property type="match status" value="1"/>
</dbReference>
<dbReference type="CDD" id="cd05151">
    <property type="entry name" value="ChoK-like"/>
    <property type="match status" value="1"/>
</dbReference>
<accession>A0ABQ3DYX1</accession>
<reference evidence="2" key="1">
    <citation type="journal article" date="2019" name="Int. J. Syst. Evol. Microbiol.">
        <title>The Global Catalogue of Microorganisms (GCM) 10K type strain sequencing project: providing services to taxonomists for standard genome sequencing and annotation.</title>
        <authorList>
            <consortium name="The Broad Institute Genomics Platform"/>
            <consortium name="The Broad Institute Genome Sequencing Center for Infectious Disease"/>
            <person name="Wu L."/>
            <person name="Ma J."/>
        </authorList>
    </citation>
    <scope>NUCLEOTIDE SEQUENCE [LARGE SCALE GENOMIC DNA]</scope>
    <source>
        <strain evidence="2">KCTC 12861</strain>
    </source>
</reference>